<dbReference type="PANTHER" id="PTHR37422">
    <property type="entry name" value="TEICHURONIC ACID BIOSYNTHESIS PROTEIN TUAE"/>
    <property type="match status" value="1"/>
</dbReference>
<organism evidence="7">
    <name type="scientific">Klebsiella pneumoniae</name>
    <dbReference type="NCBI Taxonomy" id="573"/>
    <lineage>
        <taxon>Bacteria</taxon>
        <taxon>Pseudomonadati</taxon>
        <taxon>Pseudomonadota</taxon>
        <taxon>Gammaproteobacteria</taxon>
        <taxon>Enterobacterales</taxon>
        <taxon>Enterobacteriaceae</taxon>
        <taxon>Klebsiella/Raoultella group</taxon>
        <taxon>Klebsiella</taxon>
        <taxon>Klebsiella pneumoniae complex</taxon>
    </lineage>
</organism>
<accession>C9K1A9</accession>
<evidence type="ECO:0000256" key="5">
    <source>
        <dbReference type="SAM" id="Phobius"/>
    </source>
</evidence>
<dbReference type="GO" id="GO:0016020">
    <property type="term" value="C:membrane"/>
    <property type="evidence" value="ECO:0007669"/>
    <property type="project" value="UniProtKB-SubCell"/>
</dbReference>
<evidence type="ECO:0000256" key="3">
    <source>
        <dbReference type="ARBA" id="ARBA00022989"/>
    </source>
</evidence>
<reference evidence="7" key="2">
    <citation type="journal article" date="2009" name="Microbiology">
        <title>Genetic diversity of capsular polysaccharide biosynthesis in Klebsiella pneumoniae clinical isolates.</title>
        <authorList>
            <person name="Shu H.-Y."/>
            <person name="Fung C.-P."/>
            <person name="Liu Y.-M."/>
            <person name="Wu K.-M."/>
            <person name="Chen Y.-T."/>
            <person name="Li L.-H."/>
            <person name="Liu T.-T."/>
            <person name="Kirby R."/>
            <person name="Tsai S.-F."/>
        </authorList>
    </citation>
    <scope>NUCLEOTIDE SEQUENCE</scope>
    <source>
        <strain evidence="7">NK245</strain>
    </source>
</reference>
<proteinExistence type="predicted"/>
<feature type="domain" description="O-antigen ligase-related" evidence="6">
    <location>
        <begin position="213"/>
        <end position="351"/>
    </location>
</feature>
<dbReference type="PANTHER" id="PTHR37422:SF13">
    <property type="entry name" value="LIPOPOLYSACCHARIDE BIOSYNTHESIS PROTEIN PA4999-RELATED"/>
    <property type="match status" value="1"/>
</dbReference>
<dbReference type="Pfam" id="PF04932">
    <property type="entry name" value="Wzy_C"/>
    <property type="match status" value="1"/>
</dbReference>
<dbReference type="EMBL" id="AB371291">
    <property type="protein sequence ID" value="BAI43747.1"/>
    <property type="molecule type" value="Genomic_DNA"/>
</dbReference>
<dbReference type="AlphaFoldDB" id="C9K1A9"/>
<feature type="transmembrane region" description="Helical" evidence="5">
    <location>
        <begin position="121"/>
        <end position="141"/>
    </location>
</feature>
<keyword evidence="4 5" id="KW-0472">Membrane</keyword>
<feature type="transmembrane region" description="Helical" evidence="5">
    <location>
        <begin position="229"/>
        <end position="246"/>
    </location>
</feature>
<feature type="transmembrane region" description="Helical" evidence="5">
    <location>
        <begin position="207"/>
        <end position="223"/>
    </location>
</feature>
<evidence type="ECO:0000313" key="7">
    <source>
        <dbReference type="EMBL" id="BAI43747.1"/>
    </source>
</evidence>
<reference evidence="7" key="1">
    <citation type="submission" date="2007-12" db="EMBL/GenBank/DDBJ databases">
        <authorList>
            <person name="Wu K.M."/>
            <person name="Shu H.Y."/>
            <person name="Tsai S.F."/>
        </authorList>
    </citation>
    <scope>NUCLEOTIDE SEQUENCE</scope>
    <source>
        <strain evidence="7">NK245</strain>
    </source>
</reference>
<feature type="transmembrane region" description="Helical" evidence="5">
    <location>
        <begin position="20"/>
        <end position="38"/>
    </location>
</feature>
<keyword evidence="3 5" id="KW-1133">Transmembrane helix</keyword>
<keyword evidence="2 5" id="KW-0812">Transmembrane</keyword>
<protein>
    <recommendedName>
        <fullName evidence="6">O-antigen ligase-related domain-containing protein</fullName>
    </recommendedName>
</protein>
<feature type="transmembrane region" description="Helical" evidence="5">
    <location>
        <begin position="255"/>
        <end position="274"/>
    </location>
</feature>
<feature type="transmembrane region" description="Helical" evidence="5">
    <location>
        <begin position="344"/>
        <end position="364"/>
    </location>
</feature>
<feature type="transmembrane region" description="Helical" evidence="5">
    <location>
        <begin position="376"/>
        <end position="394"/>
    </location>
</feature>
<name>C9K1A9_KLEPN</name>
<sequence>MHLIEIDGLLIMILSRRKSLMFLLSGLMVLSCYQIYLFRIAGSYIPISALFMAMCIPFVKVLKLKDPLVVLFSMSLLLNAISILWSPVIGLWEYQMVFGYIFLITYATFKEIQDTELAGKLIKLFLMASAVNGVLIVIFRLRPEIEAVFILNFLKLFKNPDRLGFDTFLNVWDVDKAGGVFDNANTGAALHLVCVGLVLLMKPFFRSLPFIALLIINVCAVFFSGSKSALIILVLSSLFSFSLYFLRPGSKERSLRWFIIIILLFISCILLYYINDFLTSSTFAKDTSATSEDRFNLISFAYDMFWQHPLIGLGYGGWQIKIGILGAQYGVRPDWPPHNSIIEAWATAGIFNSLICISIIIIILKRSIIFVHKSESIPSIGGVIAVLGAVIMPLGDPQPFLGTPQLAAPLGIACCYIYRKLRELH</sequence>
<evidence type="ECO:0000256" key="2">
    <source>
        <dbReference type="ARBA" id="ARBA00022692"/>
    </source>
</evidence>
<evidence type="ECO:0000256" key="1">
    <source>
        <dbReference type="ARBA" id="ARBA00004141"/>
    </source>
</evidence>
<feature type="transmembrane region" description="Helical" evidence="5">
    <location>
        <begin position="44"/>
        <end position="61"/>
    </location>
</feature>
<dbReference type="InterPro" id="IPR051533">
    <property type="entry name" value="WaaL-like"/>
</dbReference>
<comment type="subcellular location">
    <subcellularLocation>
        <location evidence="1">Membrane</location>
        <topology evidence="1">Multi-pass membrane protein</topology>
    </subcellularLocation>
</comment>
<evidence type="ECO:0000256" key="4">
    <source>
        <dbReference type="ARBA" id="ARBA00023136"/>
    </source>
</evidence>
<feature type="transmembrane region" description="Helical" evidence="5">
    <location>
        <begin position="91"/>
        <end position="109"/>
    </location>
</feature>
<evidence type="ECO:0000259" key="6">
    <source>
        <dbReference type="Pfam" id="PF04932"/>
    </source>
</evidence>
<dbReference type="InterPro" id="IPR007016">
    <property type="entry name" value="O-antigen_ligase-rel_domated"/>
</dbReference>
<feature type="transmembrane region" description="Helical" evidence="5">
    <location>
        <begin position="180"/>
        <end position="200"/>
    </location>
</feature>